<dbReference type="PROSITE" id="PS51349">
    <property type="entry name" value="FMN_HYDROXY_ACID_DH_2"/>
    <property type="match status" value="1"/>
</dbReference>
<gene>
    <name evidence="6" type="ORF">METZ01_LOCUS143500</name>
</gene>
<dbReference type="PANTHER" id="PTHR10578:SF107">
    <property type="entry name" value="2-HYDROXYACID OXIDASE 1"/>
    <property type="match status" value="1"/>
</dbReference>
<evidence type="ECO:0000313" key="6">
    <source>
        <dbReference type="EMBL" id="SVA90646.1"/>
    </source>
</evidence>
<evidence type="ECO:0000256" key="1">
    <source>
        <dbReference type="ARBA" id="ARBA00001917"/>
    </source>
</evidence>
<dbReference type="InterPro" id="IPR013785">
    <property type="entry name" value="Aldolase_TIM"/>
</dbReference>
<name>A0A381ZMY9_9ZZZZ</name>
<dbReference type="SUPFAM" id="SSF51395">
    <property type="entry name" value="FMN-linked oxidoreductases"/>
    <property type="match status" value="1"/>
</dbReference>
<feature type="domain" description="FMN hydroxy acid dehydrogenase" evidence="5">
    <location>
        <begin position="1"/>
        <end position="140"/>
    </location>
</feature>
<comment type="cofactor">
    <cofactor evidence="1">
        <name>FMN</name>
        <dbReference type="ChEBI" id="CHEBI:58210"/>
    </cofactor>
</comment>
<keyword evidence="3" id="KW-0288">FMN</keyword>
<dbReference type="InterPro" id="IPR037396">
    <property type="entry name" value="FMN_HAD"/>
</dbReference>
<evidence type="ECO:0000256" key="4">
    <source>
        <dbReference type="ARBA" id="ARBA00023002"/>
    </source>
</evidence>
<dbReference type="Gene3D" id="3.20.20.70">
    <property type="entry name" value="Aldolase class I"/>
    <property type="match status" value="1"/>
</dbReference>
<keyword evidence="4" id="KW-0560">Oxidoreductase</keyword>
<dbReference type="GO" id="GO:0016491">
    <property type="term" value="F:oxidoreductase activity"/>
    <property type="evidence" value="ECO:0007669"/>
    <property type="project" value="UniProtKB-KW"/>
</dbReference>
<dbReference type="InterPro" id="IPR000262">
    <property type="entry name" value="FMN-dep_DH"/>
</dbReference>
<accession>A0A381ZMY9</accession>
<protein>
    <recommendedName>
        <fullName evidence="5">FMN hydroxy acid dehydrogenase domain-containing protein</fullName>
    </recommendedName>
</protein>
<keyword evidence="2" id="KW-0285">Flavoprotein</keyword>
<organism evidence="6">
    <name type="scientific">marine metagenome</name>
    <dbReference type="NCBI Taxonomy" id="408172"/>
    <lineage>
        <taxon>unclassified sequences</taxon>
        <taxon>metagenomes</taxon>
        <taxon>ecological metagenomes</taxon>
    </lineage>
</organism>
<evidence type="ECO:0000256" key="3">
    <source>
        <dbReference type="ARBA" id="ARBA00022643"/>
    </source>
</evidence>
<sequence>MQDIERQAKSLIPHNIWDFIEGGAQDMITTHRNIEQFNEIKLRPRPFLQTNERKLSTTILGHSISMPILLGAAGGHTFVHPNGELDTAQAAKDMNTGLALSTSSDYSLQEVAEIGVHPRIFQLYHCGRALTELLVKQAED</sequence>
<proteinExistence type="predicted"/>
<dbReference type="PANTHER" id="PTHR10578">
    <property type="entry name" value="S -2-HYDROXY-ACID OXIDASE-RELATED"/>
    <property type="match status" value="1"/>
</dbReference>
<dbReference type="Pfam" id="PF01070">
    <property type="entry name" value="FMN_dh"/>
    <property type="match status" value="1"/>
</dbReference>
<dbReference type="AlphaFoldDB" id="A0A381ZMY9"/>
<dbReference type="EMBL" id="UINC01021972">
    <property type="protein sequence ID" value="SVA90646.1"/>
    <property type="molecule type" value="Genomic_DNA"/>
</dbReference>
<reference evidence="6" key="1">
    <citation type="submission" date="2018-05" db="EMBL/GenBank/DDBJ databases">
        <authorList>
            <person name="Lanie J.A."/>
            <person name="Ng W.-L."/>
            <person name="Kazmierczak K.M."/>
            <person name="Andrzejewski T.M."/>
            <person name="Davidsen T.M."/>
            <person name="Wayne K.J."/>
            <person name="Tettelin H."/>
            <person name="Glass J.I."/>
            <person name="Rusch D."/>
            <person name="Podicherti R."/>
            <person name="Tsui H.-C.T."/>
            <person name="Winkler M.E."/>
        </authorList>
    </citation>
    <scope>NUCLEOTIDE SEQUENCE</scope>
</reference>
<evidence type="ECO:0000256" key="2">
    <source>
        <dbReference type="ARBA" id="ARBA00022630"/>
    </source>
</evidence>
<evidence type="ECO:0000259" key="5">
    <source>
        <dbReference type="PROSITE" id="PS51349"/>
    </source>
</evidence>
<feature type="non-terminal residue" evidence="6">
    <location>
        <position position="140"/>
    </location>
</feature>